<dbReference type="GO" id="GO:0000278">
    <property type="term" value="P:mitotic cell cycle"/>
    <property type="evidence" value="ECO:0007669"/>
    <property type="project" value="TreeGrafter"/>
</dbReference>
<dbReference type="InterPro" id="IPR033341">
    <property type="entry name" value="SKA3"/>
</dbReference>
<evidence type="ECO:0000256" key="1">
    <source>
        <dbReference type="ARBA" id="ARBA00004186"/>
    </source>
</evidence>
<evidence type="ECO:0000256" key="5">
    <source>
        <dbReference type="ARBA" id="ARBA00022490"/>
    </source>
</evidence>
<dbReference type="Proteomes" id="UP000032180">
    <property type="component" value="Chromosome 12"/>
</dbReference>
<evidence type="ECO:0000256" key="11">
    <source>
        <dbReference type="ARBA" id="ARBA00023306"/>
    </source>
</evidence>
<keyword evidence="6" id="KW-0132">Cell division</keyword>
<keyword evidence="10" id="KW-0206">Cytoskeleton</keyword>
<reference evidence="14" key="2">
    <citation type="submission" date="2013-12" db="EMBL/GenBank/DDBJ databases">
        <authorList>
            <person name="Yu Y."/>
            <person name="Lee S."/>
            <person name="de Baynast K."/>
            <person name="Wissotski M."/>
            <person name="Liu L."/>
            <person name="Talag J."/>
            <person name="Goicoechea J."/>
            <person name="Angelova A."/>
            <person name="Jetty R."/>
            <person name="Kudrna D."/>
            <person name="Golser W."/>
            <person name="Rivera L."/>
            <person name="Zhang J."/>
            <person name="Wing R."/>
        </authorList>
    </citation>
    <scope>NUCLEOTIDE SEQUENCE</scope>
</reference>
<evidence type="ECO:0000256" key="3">
    <source>
        <dbReference type="ARBA" id="ARBA00007716"/>
    </source>
</evidence>
<reference evidence="13" key="3">
    <citation type="submission" date="2015-04" db="UniProtKB">
        <authorList>
            <consortium name="EnsemblPlants"/>
        </authorList>
    </citation>
    <scope>IDENTIFICATION</scope>
</reference>
<evidence type="ECO:0000256" key="7">
    <source>
        <dbReference type="ARBA" id="ARBA00022701"/>
    </source>
</evidence>
<keyword evidence="11" id="KW-0131">Cell cycle</keyword>
<reference evidence="13 14" key="1">
    <citation type="submission" date="2012-08" db="EMBL/GenBank/DDBJ databases">
        <title>Oryza genome evolution.</title>
        <authorList>
            <person name="Wing R.A."/>
        </authorList>
    </citation>
    <scope>NUCLEOTIDE SEQUENCE</scope>
</reference>
<organism evidence="13 14">
    <name type="scientific">Leersia perrieri</name>
    <dbReference type="NCBI Taxonomy" id="77586"/>
    <lineage>
        <taxon>Eukaryota</taxon>
        <taxon>Viridiplantae</taxon>
        <taxon>Streptophyta</taxon>
        <taxon>Embryophyta</taxon>
        <taxon>Tracheophyta</taxon>
        <taxon>Spermatophyta</taxon>
        <taxon>Magnoliopsida</taxon>
        <taxon>Liliopsida</taxon>
        <taxon>Poales</taxon>
        <taxon>Poaceae</taxon>
        <taxon>BOP clade</taxon>
        <taxon>Oryzoideae</taxon>
        <taxon>Oryzeae</taxon>
        <taxon>Oryzinae</taxon>
        <taxon>Leersia</taxon>
    </lineage>
</organism>
<keyword evidence="14" id="KW-1185">Reference proteome</keyword>
<comment type="subcellular location">
    <subcellularLocation>
        <location evidence="2">Chromosome</location>
        <location evidence="2">Centromere</location>
        <location evidence="2">Kinetochore</location>
    </subcellularLocation>
    <subcellularLocation>
        <location evidence="1">Cytoplasm</location>
        <location evidence="1">Cytoskeleton</location>
        <location evidence="1">Spindle</location>
    </subcellularLocation>
</comment>
<name>A0A0D9Y1K8_9ORYZ</name>
<evidence type="ECO:0000256" key="12">
    <source>
        <dbReference type="ARBA" id="ARBA00023328"/>
    </source>
</evidence>
<keyword evidence="4" id="KW-0158">Chromosome</keyword>
<dbReference type="STRING" id="77586.A0A0D9Y1K8"/>
<dbReference type="PANTHER" id="PTHR48118:SF1">
    <property type="entry name" value="SPINDLE AND KINETOCHORE-ASSOCIATED PROTEIN 3"/>
    <property type="match status" value="1"/>
</dbReference>
<keyword evidence="5" id="KW-0963">Cytoplasm</keyword>
<dbReference type="PANTHER" id="PTHR48118">
    <property type="entry name" value="SPINDLE AND KINETOCHORE-ASSOCIATED PROTEIN 3"/>
    <property type="match status" value="1"/>
</dbReference>
<dbReference type="Gramene" id="LPERR12G16190.1">
    <property type="protein sequence ID" value="LPERR12G16190.1"/>
    <property type="gene ID" value="LPERR12G16190"/>
</dbReference>
<dbReference type="GO" id="GO:0005876">
    <property type="term" value="C:spindle microtubule"/>
    <property type="evidence" value="ECO:0007669"/>
    <property type="project" value="TreeGrafter"/>
</dbReference>
<accession>A0A0D9Y1K8</accession>
<dbReference type="GO" id="GO:0007059">
    <property type="term" value="P:chromosome segregation"/>
    <property type="evidence" value="ECO:0007669"/>
    <property type="project" value="InterPro"/>
</dbReference>
<evidence type="ECO:0000256" key="9">
    <source>
        <dbReference type="ARBA" id="ARBA00022838"/>
    </source>
</evidence>
<dbReference type="AlphaFoldDB" id="A0A0D9Y1K8"/>
<dbReference type="eggNOG" id="ENOG502QWCY">
    <property type="taxonomic scope" value="Eukaryota"/>
</dbReference>
<evidence type="ECO:0000256" key="8">
    <source>
        <dbReference type="ARBA" id="ARBA00022776"/>
    </source>
</evidence>
<keyword evidence="8" id="KW-0498">Mitosis</keyword>
<keyword evidence="9" id="KW-0995">Kinetochore</keyword>
<evidence type="ECO:0000256" key="10">
    <source>
        <dbReference type="ARBA" id="ARBA00023212"/>
    </source>
</evidence>
<dbReference type="GO" id="GO:0000940">
    <property type="term" value="C:outer kinetochore"/>
    <property type="evidence" value="ECO:0007669"/>
    <property type="project" value="InterPro"/>
</dbReference>
<dbReference type="EnsemblPlants" id="LPERR12G16190.1">
    <property type="protein sequence ID" value="LPERR12G16190.1"/>
    <property type="gene ID" value="LPERR12G16190"/>
</dbReference>
<dbReference type="GO" id="GO:0051301">
    <property type="term" value="P:cell division"/>
    <property type="evidence" value="ECO:0007669"/>
    <property type="project" value="UniProtKB-KW"/>
</dbReference>
<evidence type="ECO:0000313" key="13">
    <source>
        <dbReference type="EnsemblPlants" id="LPERR12G16190.1"/>
    </source>
</evidence>
<sequence>MDAQIWSLCSSLTAVLAHAEDSSRDLSDVLSRRPMLLGNPPRFDSPFLLKLGFCEISPLKFDFDFARHAETAASAFLQGLERRVEAAGPDLSRLESMAFGTVSFEELLGHCGEALAICSRHADAVERRLVSYGYVPPEVEASKSEDLEGDGDEEKLLGSVLRSNATLATLSSQDDDLSGRAEILFRKPESVADVRKNMMEAEPALPPKETNCQGDAQGMIKTSKEEFEKLPPYLKTLASWEELQEAISELNSYFGSDKAQGSLALNQDDVGAIVSGRKGRSFLLILLRLNQLTMENIDGSIFYNVRKNDS</sequence>
<proteinExistence type="inferred from homology"/>
<comment type="similarity">
    <text evidence="3">Belongs to the SKA3 family.</text>
</comment>
<evidence type="ECO:0000256" key="4">
    <source>
        <dbReference type="ARBA" id="ARBA00022454"/>
    </source>
</evidence>
<dbReference type="HOGENOM" id="CLU_078354_0_0_1"/>
<keyword evidence="7" id="KW-0493">Microtubule</keyword>
<protein>
    <submittedName>
        <fullName evidence="13">Uncharacterized protein</fullName>
    </submittedName>
</protein>
<keyword evidence="12" id="KW-0137">Centromere</keyword>
<evidence type="ECO:0000256" key="2">
    <source>
        <dbReference type="ARBA" id="ARBA00004629"/>
    </source>
</evidence>
<evidence type="ECO:0000313" key="14">
    <source>
        <dbReference type="Proteomes" id="UP000032180"/>
    </source>
</evidence>
<evidence type="ECO:0000256" key="6">
    <source>
        <dbReference type="ARBA" id="ARBA00022618"/>
    </source>
</evidence>